<dbReference type="InterPro" id="IPR018317">
    <property type="entry name" value="QueC"/>
</dbReference>
<keyword evidence="3" id="KW-0479">Metal-binding</keyword>
<evidence type="ECO:0000313" key="11">
    <source>
        <dbReference type="EMBL" id="SEB84555.1"/>
    </source>
</evidence>
<evidence type="ECO:0000256" key="8">
    <source>
        <dbReference type="ARBA" id="ARBA00037993"/>
    </source>
</evidence>
<comment type="catalytic activity">
    <reaction evidence="10">
        <text>7-carboxy-7-carbaguanine + NH4(+) + 2 ATP = 7-cyano-7-carbaguanine + 2 AMP + 2 diphosphate + 2 H(+)</text>
        <dbReference type="Rhea" id="RHEA:27982"/>
        <dbReference type="ChEBI" id="CHEBI:15378"/>
        <dbReference type="ChEBI" id="CHEBI:28938"/>
        <dbReference type="ChEBI" id="CHEBI:30616"/>
        <dbReference type="ChEBI" id="CHEBI:33019"/>
        <dbReference type="ChEBI" id="CHEBI:45075"/>
        <dbReference type="ChEBI" id="CHEBI:61036"/>
        <dbReference type="ChEBI" id="CHEBI:456215"/>
        <dbReference type="EC" id="6.3.4.20"/>
    </reaction>
</comment>
<evidence type="ECO:0000256" key="5">
    <source>
        <dbReference type="ARBA" id="ARBA00022785"/>
    </source>
</evidence>
<dbReference type="InterPro" id="IPR014729">
    <property type="entry name" value="Rossmann-like_a/b/a_fold"/>
</dbReference>
<evidence type="ECO:0000256" key="4">
    <source>
        <dbReference type="ARBA" id="ARBA00022741"/>
    </source>
</evidence>
<dbReference type="GO" id="GO:0008616">
    <property type="term" value="P:tRNA queuosine(34) biosynthetic process"/>
    <property type="evidence" value="ECO:0007669"/>
    <property type="project" value="UniProtKB-KW"/>
</dbReference>
<keyword evidence="2" id="KW-0436">Ligase</keyword>
<evidence type="ECO:0000256" key="7">
    <source>
        <dbReference type="ARBA" id="ARBA00022840"/>
    </source>
</evidence>
<reference evidence="12" key="1">
    <citation type="submission" date="2016-10" db="EMBL/GenBank/DDBJ databases">
        <authorList>
            <person name="Varghese N."/>
            <person name="Submissions S."/>
        </authorList>
    </citation>
    <scope>NUCLEOTIDE SEQUENCE [LARGE SCALE GENOMIC DNA]</scope>
    <source>
        <strain evidence="12">ES.061</strain>
    </source>
</reference>
<sequence length="200" mass="21573">MRALLFSGGLDSSALAWWLRPEVCVTIDYGQRAAKGEIAASSALCSQIGLEHRTIHANLSSLGSGSMAAKAAADGASAEEFWPYRNQMLVTLAAMKLMPEGVTEIILGSVSTDQHADGKAPFLKSLDRTLSLQEGHVRVTAPARRMSTRTLLRTSGFPYELIGLTFSCHVHEYACGQCNGCLKHRECVEMTYHGSKRGAA</sequence>
<evidence type="ECO:0000256" key="3">
    <source>
        <dbReference type="ARBA" id="ARBA00022723"/>
    </source>
</evidence>
<keyword evidence="6" id="KW-0862">Zinc</keyword>
<dbReference type="EMBL" id="FNSL01000001">
    <property type="protein sequence ID" value="SEB84555.1"/>
    <property type="molecule type" value="Genomic_DNA"/>
</dbReference>
<evidence type="ECO:0000256" key="2">
    <source>
        <dbReference type="ARBA" id="ARBA00022598"/>
    </source>
</evidence>
<comment type="similarity">
    <text evidence="8">Belongs to the QueC family.</text>
</comment>
<evidence type="ECO:0000256" key="9">
    <source>
        <dbReference type="ARBA" id="ARBA00039149"/>
    </source>
</evidence>
<keyword evidence="5" id="KW-0671">Queuosine biosynthesis</keyword>
<keyword evidence="12" id="KW-1185">Reference proteome</keyword>
<accession>A0A1H4MPV2</accession>
<evidence type="ECO:0000313" key="12">
    <source>
        <dbReference type="Proteomes" id="UP000199064"/>
    </source>
</evidence>
<evidence type="ECO:0000256" key="6">
    <source>
        <dbReference type="ARBA" id="ARBA00022833"/>
    </source>
</evidence>
<dbReference type="GO" id="GO:0005524">
    <property type="term" value="F:ATP binding"/>
    <property type="evidence" value="ECO:0007669"/>
    <property type="project" value="UniProtKB-KW"/>
</dbReference>
<dbReference type="GO" id="GO:0046872">
    <property type="term" value="F:metal ion binding"/>
    <property type="evidence" value="ECO:0007669"/>
    <property type="project" value="UniProtKB-KW"/>
</dbReference>
<dbReference type="RefSeq" id="WP_090330039.1">
    <property type="nucleotide sequence ID" value="NZ_FNSL01000001.1"/>
</dbReference>
<organism evidence="11 12">
    <name type="scientific">Nitratireductor aquibiodomus</name>
    <dbReference type="NCBI Taxonomy" id="204799"/>
    <lineage>
        <taxon>Bacteria</taxon>
        <taxon>Pseudomonadati</taxon>
        <taxon>Pseudomonadota</taxon>
        <taxon>Alphaproteobacteria</taxon>
        <taxon>Hyphomicrobiales</taxon>
        <taxon>Phyllobacteriaceae</taxon>
        <taxon>Nitratireductor</taxon>
    </lineage>
</organism>
<evidence type="ECO:0000256" key="1">
    <source>
        <dbReference type="ARBA" id="ARBA00005061"/>
    </source>
</evidence>
<dbReference type="Proteomes" id="UP000199064">
    <property type="component" value="Unassembled WGS sequence"/>
</dbReference>
<keyword evidence="4" id="KW-0547">Nucleotide-binding</keyword>
<dbReference type="GO" id="GO:0016874">
    <property type="term" value="F:ligase activity"/>
    <property type="evidence" value="ECO:0007669"/>
    <property type="project" value="UniProtKB-KW"/>
</dbReference>
<dbReference type="Gene3D" id="3.40.50.620">
    <property type="entry name" value="HUPs"/>
    <property type="match status" value="1"/>
</dbReference>
<dbReference type="AlphaFoldDB" id="A0A1H4MPV2"/>
<dbReference type="EC" id="6.3.4.20" evidence="9"/>
<name>A0A1H4MPV2_9HYPH</name>
<keyword evidence="7" id="KW-0067">ATP-binding</keyword>
<comment type="pathway">
    <text evidence="1">Purine metabolism; 7-cyano-7-deazaguanine biosynthesis.</text>
</comment>
<dbReference type="PANTHER" id="PTHR42914:SF1">
    <property type="entry name" value="7-CYANO-7-DEAZAGUANINE SYNTHASE"/>
    <property type="match status" value="1"/>
</dbReference>
<proteinExistence type="inferred from homology"/>
<gene>
    <name evidence="11" type="ORF">SAMN05216452_3400</name>
</gene>
<dbReference type="SUPFAM" id="SSF52402">
    <property type="entry name" value="Adenine nucleotide alpha hydrolases-like"/>
    <property type="match status" value="1"/>
</dbReference>
<dbReference type="Pfam" id="PF06508">
    <property type="entry name" value="QueC"/>
    <property type="match status" value="1"/>
</dbReference>
<evidence type="ECO:0000256" key="10">
    <source>
        <dbReference type="ARBA" id="ARBA00047890"/>
    </source>
</evidence>
<dbReference type="PANTHER" id="PTHR42914">
    <property type="entry name" value="7-CYANO-7-DEAZAGUANINE SYNTHASE"/>
    <property type="match status" value="1"/>
</dbReference>
<protein>
    <recommendedName>
        <fullName evidence="9">7-cyano-7-deazaguanine synthase</fullName>
        <ecNumber evidence="9">6.3.4.20</ecNumber>
    </recommendedName>
</protein>